<dbReference type="InterPro" id="IPR050109">
    <property type="entry name" value="HTH-type_TetR-like_transc_reg"/>
</dbReference>
<dbReference type="InterPro" id="IPR036271">
    <property type="entry name" value="Tet_transcr_reg_TetR-rel_C_sf"/>
</dbReference>
<dbReference type="AlphaFoldDB" id="A0A381NRQ0"/>
<dbReference type="PANTHER" id="PTHR30055">
    <property type="entry name" value="HTH-TYPE TRANSCRIPTIONAL REGULATOR RUTR"/>
    <property type="match status" value="1"/>
</dbReference>
<dbReference type="PROSITE" id="PS50977">
    <property type="entry name" value="HTH_TETR_2"/>
    <property type="match status" value="1"/>
</dbReference>
<gene>
    <name evidence="6" type="ORF">METZ01_LOCUS9863</name>
</gene>
<accession>A0A381NRQ0</accession>
<evidence type="ECO:0000256" key="1">
    <source>
        <dbReference type="ARBA" id="ARBA00023015"/>
    </source>
</evidence>
<protein>
    <recommendedName>
        <fullName evidence="5">HTH tetR-type domain-containing protein</fullName>
    </recommendedName>
</protein>
<dbReference type="InterPro" id="IPR001647">
    <property type="entry name" value="HTH_TetR"/>
</dbReference>
<reference evidence="6" key="1">
    <citation type="submission" date="2018-05" db="EMBL/GenBank/DDBJ databases">
        <authorList>
            <person name="Lanie J.A."/>
            <person name="Ng W.-L."/>
            <person name="Kazmierczak K.M."/>
            <person name="Andrzejewski T.M."/>
            <person name="Davidsen T.M."/>
            <person name="Wayne K.J."/>
            <person name="Tettelin H."/>
            <person name="Glass J.I."/>
            <person name="Rusch D."/>
            <person name="Podicherti R."/>
            <person name="Tsui H.-C.T."/>
            <person name="Winkler M.E."/>
        </authorList>
    </citation>
    <scope>NUCLEOTIDE SEQUENCE</scope>
</reference>
<evidence type="ECO:0000256" key="4">
    <source>
        <dbReference type="SAM" id="MobiDB-lite"/>
    </source>
</evidence>
<organism evidence="6">
    <name type="scientific">marine metagenome</name>
    <dbReference type="NCBI Taxonomy" id="408172"/>
    <lineage>
        <taxon>unclassified sequences</taxon>
        <taxon>metagenomes</taxon>
        <taxon>ecological metagenomes</taxon>
    </lineage>
</organism>
<feature type="compositionally biased region" description="Polar residues" evidence="4">
    <location>
        <begin position="10"/>
        <end position="19"/>
    </location>
</feature>
<name>A0A381NRQ0_9ZZZZ</name>
<dbReference type="EMBL" id="UINC01000536">
    <property type="protein sequence ID" value="SUZ57009.1"/>
    <property type="molecule type" value="Genomic_DNA"/>
</dbReference>
<feature type="domain" description="HTH tetR-type" evidence="5">
    <location>
        <begin position="20"/>
        <end position="80"/>
    </location>
</feature>
<dbReference type="SUPFAM" id="SSF46689">
    <property type="entry name" value="Homeodomain-like"/>
    <property type="match status" value="1"/>
</dbReference>
<dbReference type="PANTHER" id="PTHR30055:SF234">
    <property type="entry name" value="HTH-TYPE TRANSCRIPTIONAL REGULATOR BETI"/>
    <property type="match status" value="1"/>
</dbReference>
<dbReference type="Pfam" id="PF00440">
    <property type="entry name" value="TetR_N"/>
    <property type="match status" value="1"/>
</dbReference>
<dbReference type="Gene3D" id="1.10.10.60">
    <property type="entry name" value="Homeodomain-like"/>
    <property type="match status" value="1"/>
</dbReference>
<evidence type="ECO:0000259" key="5">
    <source>
        <dbReference type="PROSITE" id="PS50977"/>
    </source>
</evidence>
<sequence length="221" mass="25392">MQALTRDENTSISPQTTKGQRTRKNILNCARKVFARAGYVTLRMSDVAEESGVSMGALYRYFQNKDDLFVNLIGDIHEQMFQASRAPEHDFAVAPYQALLAANRGYMTHYHENRDVLRALIEAGTVDERFRDVWWQMRTRHIDRFVYALKTSHGIKTISGIPVRTIVESMASLVEQSAYTWFAQEDLNTEPISVETAAQVVTRVWYRTFFDKEPPDNSVDS</sequence>
<feature type="region of interest" description="Disordered" evidence="4">
    <location>
        <begin position="1"/>
        <end position="21"/>
    </location>
</feature>
<keyword evidence="3" id="KW-0804">Transcription</keyword>
<evidence type="ECO:0000313" key="6">
    <source>
        <dbReference type="EMBL" id="SUZ57009.1"/>
    </source>
</evidence>
<dbReference type="GO" id="GO:0000976">
    <property type="term" value="F:transcription cis-regulatory region binding"/>
    <property type="evidence" value="ECO:0007669"/>
    <property type="project" value="TreeGrafter"/>
</dbReference>
<evidence type="ECO:0000256" key="3">
    <source>
        <dbReference type="ARBA" id="ARBA00023163"/>
    </source>
</evidence>
<dbReference type="Gene3D" id="1.10.357.10">
    <property type="entry name" value="Tetracycline Repressor, domain 2"/>
    <property type="match status" value="1"/>
</dbReference>
<dbReference type="SUPFAM" id="SSF48498">
    <property type="entry name" value="Tetracyclin repressor-like, C-terminal domain"/>
    <property type="match status" value="1"/>
</dbReference>
<dbReference type="PRINTS" id="PR00455">
    <property type="entry name" value="HTHTETR"/>
</dbReference>
<dbReference type="InterPro" id="IPR009057">
    <property type="entry name" value="Homeodomain-like_sf"/>
</dbReference>
<keyword evidence="1" id="KW-0805">Transcription regulation</keyword>
<keyword evidence="2" id="KW-0238">DNA-binding</keyword>
<evidence type="ECO:0000256" key="2">
    <source>
        <dbReference type="ARBA" id="ARBA00023125"/>
    </source>
</evidence>
<dbReference type="GO" id="GO:0003700">
    <property type="term" value="F:DNA-binding transcription factor activity"/>
    <property type="evidence" value="ECO:0007669"/>
    <property type="project" value="TreeGrafter"/>
</dbReference>
<proteinExistence type="predicted"/>